<dbReference type="PROSITE" id="PS51318">
    <property type="entry name" value="TAT"/>
    <property type="match status" value="1"/>
</dbReference>
<dbReference type="InterPro" id="IPR006626">
    <property type="entry name" value="PbH1"/>
</dbReference>
<dbReference type="InterPro" id="IPR024535">
    <property type="entry name" value="RHGA/B-epi-like_pectate_lyase"/>
</dbReference>
<evidence type="ECO:0000256" key="1">
    <source>
        <dbReference type="SAM" id="SignalP"/>
    </source>
</evidence>
<protein>
    <submittedName>
        <fullName evidence="4">Uncharacterized protein</fullName>
    </submittedName>
</protein>
<feature type="signal peptide" evidence="1">
    <location>
        <begin position="1"/>
        <end position="20"/>
    </location>
</feature>
<feature type="chain" id="PRO_5022663606" evidence="1">
    <location>
        <begin position="21"/>
        <end position="612"/>
    </location>
</feature>
<keyword evidence="1" id="KW-0732">Signal</keyword>
<reference evidence="4 5" key="1">
    <citation type="submission" date="2019-05" db="EMBL/GenBank/DDBJ databases">
        <title>We sequenced the genome of Paenibacillus hemerocallicola KCTC 33185 for further insight into its adaptation and study the phylogeny of Paenibacillus.</title>
        <authorList>
            <person name="Narsing Rao M.P."/>
        </authorList>
    </citation>
    <scope>NUCLEOTIDE SEQUENCE [LARGE SCALE GENOMIC DNA]</scope>
    <source>
        <strain evidence="4 5">KCTC 33185</strain>
    </source>
</reference>
<evidence type="ECO:0000313" key="5">
    <source>
        <dbReference type="Proteomes" id="UP000307943"/>
    </source>
</evidence>
<evidence type="ECO:0000259" key="3">
    <source>
        <dbReference type="Pfam" id="PF13229"/>
    </source>
</evidence>
<dbReference type="Gene3D" id="2.160.20.10">
    <property type="entry name" value="Single-stranded right-handed beta-helix, Pectin lyase-like"/>
    <property type="match status" value="1"/>
</dbReference>
<dbReference type="InterPro" id="IPR011050">
    <property type="entry name" value="Pectin_lyase_fold/virulence"/>
</dbReference>
<dbReference type="Pfam" id="PF12708">
    <property type="entry name" value="Pect-lyase_RHGA_epim"/>
    <property type="match status" value="1"/>
</dbReference>
<evidence type="ECO:0000259" key="2">
    <source>
        <dbReference type="Pfam" id="PF12708"/>
    </source>
</evidence>
<organism evidence="4 5">
    <name type="scientific">Paenibacillus hemerocallicola</name>
    <dbReference type="NCBI Taxonomy" id="1172614"/>
    <lineage>
        <taxon>Bacteria</taxon>
        <taxon>Bacillati</taxon>
        <taxon>Bacillota</taxon>
        <taxon>Bacilli</taxon>
        <taxon>Bacillales</taxon>
        <taxon>Paenibacillaceae</taxon>
        <taxon>Paenibacillus</taxon>
    </lineage>
</organism>
<name>A0A5C4T7F2_9BACL</name>
<feature type="domain" description="Right handed beta helix" evidence="3">
    <location>
        <begin position="375"/>
        <end position="498"/>
    </location>
</feature>
<comment type="caution">
    <text evidence="4">The sequence shown here is derived from an EMBL/GenBank/DDBJ whole genome shotgun (WGS) entry which is preliminary data.</text>
</comment>
<dbReference type="AlphaFoldDB" id="A0A5C4T7F2"/>
<sequence>MKMANLTRRNLLAAIGATGAATLFYKASVGMTSGAGQSVLHATYGGGFASKLCVSTTVSELRAETSPEEGVAYYVTDPGKEGFFVYDPSDLSSPDNTGTVLVSTSGARFKRIVEQSFVNVKWFGAAGDGVTDDTAAINAAVGDGNVTVYIPEGTYMIRADATSVGQLNAGIQAKDNTTIVISPSAILKALPSTTPRYTIINIFGKTNVTIEGGGKILGERNEHTGTTGQWGYGIAIGGSDRVLVRDLYIADCWGDASVVGYYMTQSNAARNITFQNVYCDNNRRQGISVTCAENVRIESSTFVNTHGHDPQFGIDLEPDPGSYVRYVTVTNCLFENNTGGSFTMNGTLGTVEYVEFIGNTLNGPASRINGLLTQNVALKGNIMSDSINRAVWISKSTYYSIEGNLIRDCNGIGIWLENASSISITNNHLYNIATNTIRLSGASNYCLVANNVIEESGSAASSTSVMLVDSASFNTIQGNTVQNRFKHAGVAKGGTTASIVLDDNASATSGEYNTMTVYLVGGTGAGQKRKISSYDGTTKTAVCTPAWTVAPDASSEFEIRYGPMDGIRVHSPQSKYNVIHNNQLLFGTTLYDSNGIADLGTGTSVLGNVSLE</sequence>
<dbReference type="EMBL" id="VDCQ01000024">
    <property type="protein sequence ID" value="TNJ64921.1"/>
    <property type="molecule type" value="Genomic_DNA"/>
</dbReference>
<evidence type="ECO:0000313" key="4">
    <source>
        <dbReference type="EMBL" id="TNJ64921.1"/>
    </source>
</evidence>
<dbReference type="Pfam" id="PF13229">
    <property type="entry name" value="Beta_helix"/>
    <property type="match status" value="1"/>
</dbReference>
<keyword evidence="5" id="KW-1185">Reference proteome</keyword>
<dbReference type="InterPro" id="IPR006311">
    <property type="entry name" value="TAT_signal"/>
</dbReference>
<dbReference type="OrthoDB" id="2488735at2"/>
<dbReference type="SMART" id="SM00710">
    <property type="entry name" value="PbH1"/>
    <property type="match status" value="10"/>
</dbReference>
<dbReference type="Proteomes" id="UP000307943">
    <property type="component" value="Unassembled WGS sequence"/>
</dbReference>
<dbReference type="InterPro" id="IPR012334">
    <property type="entry name" value="Pectin_lyas_fold"/>
</dbReference>
<feature type="domain" description="Rhamnogalacturonase A/B/Epimerase-like pectate lyase" evidence="2">
    <location>
        <begin position="117"/>
        <end position="344"/>
    </location>
</feature>
<proteinExistence type="predicted"/>
<gene>
    <name evidence="4" type="ORF">FE784_17990</name>
</gene>
<dbReference type="SUPFAM" id="SSF51126">
    <property type="entry name" value="Pectin lyase-like"/>
    <property type="match status" value="2"/>
</dbReference>
<accession>A0A5C4T7F2</accession>
<dbReference type="InterPro" id="IPR039448">
    <property type="entry name" value="Beta_helix"/>
</dbReference>